<dbReference type="SUPFAM" id="SSF54909">
    <property type="entry name" value="Dimeric alpha+beta barrel"/>
    <property type="match status" value="1"/>
</dbReference>
<feature type="repeat" description="ANK" evidence="5">
    <location>
        <begin position="1667"/>
        <end position="1699"/>
    </location>
</feature>
<evidence type="ECO:0000256" key="5">
    <source>
        <dbReference type="PROSITE-ProRule" id="PRU00023"/>
    </source>
</evidence>
<protein>
    <submittedName>
        <fullName evidence="10">Uncharacterized protein</fullName>
    </submittedName>
</protein>
<dbReference type="InterPro" id="IPR056884">
    <property type="entry name" value="NPHP3-like_N"/>
</dbReference>
<keyword evidence="4 5" id="KW-0040">ANK repeat</keyword>
<feature type="domain" description="DUF676" evidence="6">
    <location>
        <begin position="1813"/>
        <end position="1928"/>
    </location>
</feature>
<evidence type="ECO:0000256" key="1">
    <source>
        <dbReference type="ARBA" id="ARBA00005986"/>
    </source>
</evidence>
<dbReference type="Pfam" id="PF12796">
    <property type="entry name" value="Ank_2"/>
    <property type="match status" value="2"/>
</dbReference>
<dbReference type="Gene3D" id="1.25.40.20">
    <property type="entry name" value="Ankyrin repeat-containing domain"/>
    <property type="match status" value="2"/>
</dbReference>
<dbReference type="Gene3D" id="3.40.50.1820">
    <property type="entry name" value="alpha/beta hydrolase"/>
    <property type="match status" value="1"/>
</dbReference>
<dbReference type="InterPro" id="IPR002110">
    <property type="entry name" value="Ankyrin_rpt"/>
</dbReference>
<comment type="caution">
    <text evidence="10">The sequence shown here is derived from an EMBL/GenBank/DDBJ whole genome shotgun (WGS) entry which is preliminary data.</text>
</comment>
<dbReference type="InterPro" id="IPR011008">
    <property type="entry name" value="Dimeric_a/b-barrel"/>
</dbReference>
<keyword evidence="11" id="KW-1185">Reference proteome</keyword>
<dbReference type="SUPFAM" id="SSF55486">
    <property type="entry name" value="Metalloproteases ('zincins'), catalytic domain"/>
    <property type="match status" value="1"/>
</dbReference>
<dbReference type="InParanoid" id="A0A7C8MYT7"/>
<comment type="similarity">
    <text evidence="1">Belongs to the tpcK family.</text>
</comment>
<feature type="repeat" description="ANK" evidence="5">
    <location>
        <begin position="1634"/>
        <end position="1666"/>
    </location>
</feature>
<comment type="similarity">
    <text evidence="2">Belongs to the putative lipase ROG1 family.</text>
</comment>
<feature type="domain" description="EthD" evidence="8">
    <location>
        <begin position="2044"/>
        <end position="2151"/>
    </location>
</feature>
<keyword evidence="3" id="KW-0677">Repeat</keyword>
<dbReference type="PROSITE" id="PS50297">
    <property type="entry name" value="ANK_REP_REGION"/>
    <property type="match status" value="3"/>
</dbReference>
<proteinExistence type="inferred from homology"/>
<dbReference type="Gene3D" id="3.40.390.10">
    <property type="entry name" value="Collagenase (Catalytic Domain)"/>
    <property type="match status" value="1"/>
</dbReference>
<dbReference type="SMART" id="SM00248">
    <property type="entry name" value="ANK"/>
    <property type="match status" value="7"/>
</dbReference>
<feature type="domain" description="Nephrocystin 3-like N-terminal" evidence="9">
    <location>
        <begin position="980"/>
        <end position="1075"/>
    </location>
</feature>
<dbReference type="Proteomes" id="UP000481858">
    <property type="component" value="Unassembled WGS sequence"/>
</dbReference>
<dbReference type="Pfam" id="PF24883">
    <property type="entry name" value="NPHP3_N"/>
    <property type="match status" value="1"/>
</dbReference>
<dbReference type="PROSITE" id="PS50088">
    <property type="entry name" value="ANK_REPEAT"/>
    <property type="match status" value="4"/>
</dbReference>
<evidence type="ECO:0000256" key="3">
    <source>
        <dbReference type="ARBA" id="ARBA00022737"/>
    </source>
</evidence>
<dbReference type="EMBL" id="WUBL01000004">
    <property type="protein sequence ID" value="KAF2972771.1"/>
    <property type="molecule type" value="Genomic_DNA"/>
</dbReference>
<evidence type="ECO:0000256" key="2">
    <source>
        <dbReference type="ARBA" id="ARBA00007920"/>
    </source>
</evidence>
<feature type="domain" description="Heterokaryon incompatibility" evidence="7">
    <location>
        <begin position="390"/>
        <end position="538"/>
    </location>
</feature>
<dbReference type="Gene3D" id="3.30.70.100">
    <property type="match status" value="1"/>
</dbReference>
<organism evidence="10 11">
    <name type="scientific">Xylaria multiplex</name>
    <dbReference type="NCBI Taxonomy" id="323545"/>
    <lineage>
        <taxon>Eukaryota</taxon>
        <taxon>Fungi</taxon>
        <taxon>Dikarya</taxon>
        <taxon>Ascomycota</taxon>
        <taxon>Pezizomycotina</taxon>
        <taxon>Sordariomycetes</taxon>
        <taxon>Xylariomycetidae</taxon>
        <taxon>Xylariales</taxon>
        <taxon>Xylariaceae</taxon>
        <taxon>Xylaria</taxon>
    </lineage>
</organism>
<dbReference type="SUPFAM" id="SSF53474">
    <property type="entry name" value="alpha/beta-Hydrolases"/>
    <property type="match status" value="2"/>
</dbReference>
<reference evidence="10 11" key="1">
    <citation type="submission" date="2019-12" db="EMBL/GenBank/DDBJ databases">
        <title>Draft genome sequence of the ascomycete Xylaria multiplex DSM 110363.</title>
        <authorList>
            <person name="Buettner E."/>
            <person name="Kellner H."/>
        </authorList>
    </citation>
    <scope>NUCLEOTIDE SEQUENCE [LARGE SCALE GENOMIC DNA]</scope>
    <source>
        <strain evidence="10 11">DSM 110363</strain>
    </source>
</reference>
<gene>
    <name evidence="10" type="ORF">GQX73_g779</name>
</gene>
<evidence type="ECO:0000313" key="11">
    <source>
        <dbReference type="Proteomes" id="UP000481858"/>
    </source>
</evidence>
<dbReference type="InterPro" id="IPR029058">
    <property type="entry name" value="AB_hydrolase_fold"/>
</dbReference>
<feature type="repeat" description="ANK" evidence="5">
    <location>
        <begin position="1700"/>
        <end position="1734"/>
    </location>
</feature>
<evidence type="ECO:0000259" key="9">
    <source>
        <dbReference type="Pfam" id="PF24883"/>
    </source>
</evidence>
<dbReference type="Pfam" id="PF06985">
    <property type="entry name" value="HET"/>
    <property type="match status" value="1"/>
</dbReference>
<evidence type="ECO:0000259" key="7">
    <source>
        <dbReference type="Pfam" id="PF06985"/>
    </source>
</evidence>
<evidence type="ECO:0000259" key="8">
    <source>
        <dbReference type="Pfam" id="PF07110"/>
    </source>
</evidence>
<dbReference type="GO" id="GO:0008237">
    <property type="term" value="F:metallopeptidase activity"/>
    <property type="evidence" value="ECO:0007669"/>
    <property type="project" value="InterPro"/>
</dbReference>
<evidence type="ECO:0000259" key="6">
    <source>
        <dbReference type="Pfam" id="PF05057"/>
    </source>
</evidence>
<evidence type="ECO:0000256" key="4">
    <source>
        <dbReference type="ARBA" id="ARBA00023043"/>
    </source>
</evidence>
<dbReference type="InterPro" id="IPR036770">
    <property type="entry name" value="Ankyrin_rpt-contain_sf"/>
</dbReference>
<dbReference type="PANTHER" id="PTHR24198:SF165">
    <property type="entry name" value="ANKYRIN REPEAT-CONTAINING PROTEIN-RELATED"/>
    <property type="match status" value="1"/>
</dbReference>
<dbReference type="Pfam" id="PF07110">
    <property type="entry name" value="EthD"/>
    <property type="match status" value="1"/>
</dbReference>
<name>A0A7C8MYT7_9PEZI</name>
<dbReference type="GO" id="GO:0016491">
    <property type="term" value="F:oxidoreductase activity"/>
    <property type="evidence" value="ECO:0007669"/>
    <property type="project" value="InterPro"/>
</dbReference>
<feature type="repeat" description="ANK" evidence="5">
    <location>
        <begin position="1536"/>
        <end position="1568"/>
    </location>
</feature>
<evidence type="ECO:0000313" key="10">
    <source>
        <dbReference type="EMBL" id="KAF2972771.1"/>
    </source>
</evidence>
<dbReference type="OrthoDB" id="406838at2759"/>
<dbReference type="InterPro" id="IPR007751">
    <property type="entry name" value="DUF676_lipase-like"/>
</dbReference>
<dbReference type="Pfam" id="PF05057">
    <property type="entry name" value="DUF676"/>
    <property type="match status" value="1"/>
</dbReference>
<dbReference type="PANTHER" id="PTHR24198">
    <property type="entry name" value="ANKYRIN REPEAT AND PROTEIN KINASE DOMAIN-CONTAINING PROTEIN"/>
    <property type="match status" value="1"/>
</dbReference>
<accession>A0A7C8MYT7</accession>
<dbReference type="InterPro" id="IPR010730">
    <property type="entry name" value="HET"/>
</dbReference>
<sequence length="2152" mass="242842">MPNWSTSYSFAGCSVERDFSKERDITTTANNSVGSESILSQGDRRGTTSLVELSGTQEQFTGDFGCLDDISGNGRGHAITIRQNYAPWKEPAGETSNVGSEGNPCLEKINFSCLTQGCIKQGSTHLRLHRGNNETIGRWKFGSEIKYSIDYDSFLTKGRTKDDADYALKSLQVALEEWNRHNIGVMFKFVEPDTSPIVFQLEFEHEPLHIPFDIRSSVLASSFFPAHQAWDRKLYVFAASFDNSLRPHMTKIFLHESAHILGGRHENADTAEKDDPSVQLGTPNKQSVLVTNLLERDATVASFTFKSETYETRELPKNMWSLETASHARAWLHECLENSRHEHWRCEGEISPSLAKFLPPRLIRVTHDGKVLRATLQETKEFTNPSEVRYITVSHRWGVERFLTLTSENYASFKVAIPLYDSQFSKKFVVIFQIVVNLGYHYVWIDSLCIIQGDYGQKDWAEQCPLMAYIYRDADCNIAVARPISSGGLFGAKKNSVEVFPPKFKFPNGQWFRLVHENHFDNQIKLSPLFNRGWVVQERLLQYKRPYENYTDDSCCSYHSRRVDAEAMSAPEGSQGGMYVKKFFLEDKEAHIEIPPLEDKRVFIELASTLTNGRGLEVWYSCTLWAGIDSKHGSLWTFFWPDYILDHLPGARVILFNYDTELWCMPNLESIRTATTSLTYLLRKARKGGFKGRRMIWVAHGLGGFLVKAACIPSTDASNLNDTMVDQEVPDNLERATDGVVFMGTPHRALSVGGWPPILQRICEAAGKPSPAFRTIGNIDNMVIEETANFLSRFYSVINGHRMGIVSFYEQNETSGTSLPMLVTSCENGLFHPCETQETLPGNYLTMCQFQSHLDVGFKKLKDYLRAIHLHASTDNTPIDFPIFEPDISMVYAVKNAITSEPINEWENEEGETLLSPSIMKLYAPTCEFLLDKAIVVTVPNSNRLPVKLRLLKRFLAFPKQYLTGHPPTHVQFTQGDMRQILLCSEFDKWLKSGTLLVIREPIGPGKSTFAHQIIHALGVGPQREGGPDSPRKCVLSYFFINSPSYQSTFSEMLNQLLLQFLEIIPSLTRHFPTRQVFAGVKQNWPEWDVETLAKNEKGVEEYQLDTDSNALVPASLHRPSYADFVVSPFTTSELIEILISILHDSEVGDVFLVIDGLDDCSPKTKWDFQCFLNLMWSLRNRRVQVCLGCYTTLMNASTSTIGPDSWINEEPILTKHEDHKDDVEEMGKGKLDALISEMAPRLFQSHIILATSRQIVRGLSSPQDIASFTKYLQEFNPGTYDREPKKLDNLYEWVFRYLQDSASWKGIGLLFLVAVAARSLTTSEACDLAPLGEELAVQYLGLAEHEQTTLADNIPPLDGINTSQAAHALEAKFLGFLRVTDNVLTISHSTFKTFILQKLNQDNLKLSLHYRIGIHCLKLMQELKDVPEMARYGCESKRQKHSVSVQKFIYPLQHWPRHLEAAHSSKEWKSSQSDETLSLLTILMLTIPADVRELRSKGYLSQLLVLAIRRGSQYTAINLLMSGADCNSIDQDDPRKPSVLHIAAALGYVDLVRDLVYKGSRATITDAFGMQPVHWAAERGHHLIVNLLLSPLWKTYDGCFGRGLFVTSCESVSSPTFLVVLKSYKDHDFSDDRRRVPFHTAAATGSTAMIRFLLSKGANADWGDVKGITPIHLAAFGGWVEAVKELLSAGVFANSPTRVSQTPLHFACKSPNPSLAVVRTLLQYNANPYTKDEHDITALHIAVRRGLVAIVKTLLTVMRADDDIERLLVLARGNWELEQILRKWGPYNPFQPQPPVETRRLPDETGDALVNVMFVHGYFSSHEETWSGYEEYLPSSEARARVYFWDRRLKLTDFLSLDNVYQLGKLLLEYIITTIYSRVVVADSKPLVLVGHSLGGLVIKAAIAETAFSPLLAKIKGVVFLGTPHEGPYPHSLSEAVGTGLQEIVDDRLRTETCPDPTFEDVCLVKGWGKDVGEYNNLEVEFVKRCKAQNINVLSMLGGHSLMYTAASQPRRCDTISKSSTSCLQVIESPEMMHSILLFAYRKPGTTPEQFQAYYEEKHIKLIKELAGDDFPISHTRRYVHRTRGKGDTERNADYPATVFLGEQADFDYDCCSELIFSDSAALYAFKEILAQPENATRIAADEENFIDRSR</sequence>
<dbReference type="SUPFAM" id="SSF48403">
    <property type="entry name" value="Ankyrin repeat"/>
    <property type="match status" value="1"/>
</dbReference>
<dbReference type="InterPro" id="IPR024079">
    <property type="entry name" value="MetalloPept_cat_dom_sf"/>
</dbReference>
<dbReference type="InterPro" id="IPR009799">
    <property type="entry name" value="EthD_dom"/>
</dbReference>